<evidence type="ECO:0000256" key="3">
    <source>
        <dbReference type="ARBA" id="ARBA00022552"/>
    </source>
</evidence>
<evidence type="ECO:0000256" key="2">
    <source>
        <dbReference type="ARBA" id="ARBA00009154"/>
    </source>
</evidence>
<dbReference type="Proteomes" id="UP000241394">
    <property type="component" value="Chromosome LG11"/>
</dbReference>
<evidence type="ECO:0000313" key="9">
    <source>
        <dbReference type="Proteomes" id="UP000241394"/>
    </source>
</evidence>
<keyword evidence="9" id="KW-1185">Reference proteome</keyword>
<evidence type="ECO:0000256" key="4">
    <source>
        <dbReference type="ARBA" id="ARBA00022884"/>
    </source>
</evidence>
<reference evidence="9" key="2">
    <citation type="journal article" date="2018" name="BMC Genomics">
        <title>A manually annotated Actinidia chinensis var. chinensis (kiwifruit) genome highlights the challenges associated with draft genomes and gene prediction in plants.</title>
        <authorList>
            <person name="Pilkington S.M."/>
            <person name="Crowhurst R."/>
            <person name="Hilario E."/>
            <person name="Nardozza S."/>
            <person name="Fraser L."/>
            <person name="Peng Y."/>
            <person name="Gunaseelan K."/>
            <person name="Simpson R."/>
            <person name="Tahir J."/>
            <person name="Deroles S.C."/>
            <person name="Templeton K."/>
            <person name="Luo Z."/>
            <person name="Davy M."/>
            <person name="Cheng C."/>
            <person name="McNeilage M."/>
            <person name="Scaglione D."/>
            <person name="Liu Y."/>
            <person name="Zhang Q."/>
            <person name="Datson P."/>
            <person name="De Silva N."/>
            <person name="Gardiner S.E."/>
            <person name="Bassett H."/>
            <person name="Chagne D."/>
            <person name="McCallum J."/>
            <person name="Dzierzon H."/>
            <person name="Deng C."/>
            <person name="Wang Y.Y."/>
            <person name="Barron L."/>
            <person name="Manako K."/>
            <person name="Bowen J."/>
            <person name="Foster T.M."/>
            <person name="Erridge Z.A."/>
            <person name="Tiffin H."/>
            <person name="Waite C.N."/>
            <person name="Davies K.M."/>
            <person name="Grierson E.P."/>
            <person name="Laing W.A."/>
            <person name="Kirk R."/>
            <person name="Chen X."/>
            <person name="Wood M."/>
            <person name="Montefiori M."/>
            <person name="Brummell D.A."/>
            <person name="Schwinn K.E."/>
            <person name="Catanach A."/>
            <person name="Fullerton C."/>
            <person name="Li D."/>
            <person name="Meiyalaghan S."/>
            <person name="Nieuwenhuizen N."/>
            <person name="Read N."/>
            <person name="Prakash R."/>
            <person name="Hunter D."/>
            <person name="Zhang H."/>
            <person name="McKenzie M."/>
            <person name="Knabel M."/>
            <person name="Harris A."/>
            <person name="Allan A.C."/>
            <person name="Gleave A."/>
            <person name="Chen A."/>
            <person name="Janssen B.J."/>
            <person name="Plunkett B."/>
            <person name="Ampomah-Dwamena C."/>
            <person name="Voogd C."/>
            <person name="Leif D."/>
            <person name="Lafferty D."/>
            <person name="Souleyre E.J.F."/>
            <person name="Varkonyi-Gasic E."/>
            <person name="Gambi F."/>
            <person name="Hanley J."/>
            <person name="Yao J.L."/>
            <person name="Cheung J."/>
            <person name="David K.M."/>
            <person name="Warren B."/>
            <person name="Marsh K."/>
            <person name="Snowden K.C."/>
            <person name="Lin-Wang K."/>
            <person name="Brian L."/>
            <person name="Martinez-Sanchez M."/>
            <person name="Wang M."/>
            <person name="Ileperuma N."/>
            <person name="Macnee N."/>
            <person name="Campin R."/>
            <person name="McAtee P."/>
            <person name="Drummond R.S.M."/>
            <person name="Espley R.V."/>
            <person name="Ireland H.S."/>
            <person name="Wu R."/>
            <person name="Atkinson R.G."/>
            <person name="Karunairetnam S."/>
            <person name="Bulley S."/>
            <person name="Chunkath S."/>
            <person name="Hanley Z."/>
            <person name="Storey R."/>
            <person name="Thrimawithana A.H."/>
            <person name="Thomson S."/>
            <person name="David C."/>
            <person name="Testolin R."/>
            <person name="Huang H."/>
            <person name="Hellens R.P."/>
            <person name="Schaffer R.J."/>
        </authorList>
    </citation>
    <scope>NUCLEOTIDE SEQUENCE [LARGE SCALE GENOMIC DNA]</scope>
    <source>
        <strain evidence="9">cv. Red5</strain>
    </source>
</reference>
<keyword evidence="4 6" id="KW-0694">RNA-binding</keyword>
<keyword evidence="5 6" id="KW-0539">Nucleus</keyword>
<dbReference type="PANTHER" id="PTHR15341">
    <property type="entry name" value="SUN-COR STEROID HORMONE RECEPTOR CO-REPRESSOR"/>
    <property type="match status" value="1"/>
</dbReference>
<evidence type="ECO:0000256" key="6">
    <source>
        <dbReference type="RuleBase" id="RU368003"/>
    </source>
</evidence>
<dbReference type="AlphaFoldDB" id="A0A2R6QZB7"/>
<accession>A0A2R6QZB7</accession>
<dbReference type="GO" id="GO:0003677">
    <property type="term" value="F:DNA binding"/>
    <property type="evidence" value="ECO:0007669"/>
    <property type="project" value="UniProtKB-KW"/>
</dbReference>
<dbReference type="InParanoid" id="A0A2R6QZB7"/>
<dbReference type="GO" id="GO:0003723">
    <property type="term" value="F:RNA binding"/>
    <property type="evidence" value="ECO:0007669"/>
    <property type="project" value="UniProtKB-UniRule"/>
</dbReference>
<organism evidence="8 9">
    <name type="scientific">Actinidia chinensis var. chinensis</name>
    <name type="common">Chinese soft-hair kiwi</name>
    <dbReference type="NCBI Taxonomy" id="1590841"/>
    <lineage>
        <taxon>Eukaryota</taxon>
        <taxon>Viridiplantae</taxon>
        <taxon>Streptophyta</taxon>
        <taxon>Embryophyta</taxon>
        <taxon>Tracheophyta</taxon>
        <taxon>Spermatophyta</taxon>
        <taxon>Magnoliopsida</taxon>
        <taxon>eudicotyledons</taxon>
        <taxon>Gunneridae</taxon>
        <taxon>Pentapetalae</taxon>
        <taxon>asterids</taxon>
        <taxon>Ericales</taxon>
        <taxon>Actinidiaceae</taxon>
        <taxon>Actinidia</taxon>
    </lineage>
</organism>
<protein>
    <recommendedName>
        <fullName evidence="6">Nuclear nucleic acid-binding protein C1D</fullName>
    </recommendedName>
</protein>
<dbReference type="OMA" id="CQSDEKQ"/>
<comment type="caution">
    <text evidence="8">The sequence shown here is derived from an EMBL/GenBank/DDBJ whole genome shotgun (WGS) entry which is preliminary data.</text>
</comment>
<evidence type="ECO:0000256" key="5">
    <source>
        <dbReference type="ARBA" id="ARBA00023242"/>
    </source>
</evidence>
<dbReference type="Pfam" id="PF04000">
    <property type="entry name" value="Sas10_Utp3"/>
    <property type="match status" value="1"/>
</dbReference>
<keyword evidence="3 6" id="KW-0698">rRNA processing</keyword>
<reference evidence="8 9" key="1">
    <citation type="submission" date="2017-07" db="EMBL/GenBank/DDBJ databases">
        <title>An improved, manually edited Actinidia chinensis var. chinensis (kiwifruit) genome highlights the challenges associated with draft genomes and gene prediction in plants.</title>
        <authorList>
            <person name="Pilkington S."/>
            <person name="Crowhurst R."/>
            <person name="Hilario E."/>
            <person name="Nardozza S."/>
            <person name="Fraser L."/>
            <person name="Peng Y."/>
            <person name="Gunaseelan K."/>
            <person name="Simpson R."/>
            <person name="Tahir J."/>
            <person name="Deroles S."/>
            <person name="Templeton K."/>
            <person name="Luo Z."/>
            <person name="Davy M."/>
            <person name="Cheng C."/>
            <person name="Mcneilage M."/>
            <person name="Scaglione D."/>
            <person name="Liu Y."/>
            <person name="Zhang Q."/>
            <person name="Datson P."/>
            <person name="De Silva N."/>
            <person name="Gardiner S."/>
            <person name="Bassett H."/>
            <person name="Chagne D."/>
            <person name="Mccallum J."/>
            <person name="Dzierzon H."/>
            <person name="Deng C."/>
            <person name="Wang Y.-Y."/>
            <person name="Barron N."/>
            <person name="Manako K."/>
            <person name="Bowen J."/>
            <person name="Foster T."/>
            <person name="Erridge Z."/>
            <person name="Tiffin H."/>
            <person name="Waite C."/>
            <person name="Davies K."/>
            <person name="Grierson E."/>
            <person name="Laing W."/>
            <person name="Kirk R."/>
            <person name="Chen X."/>
            <person name="Wood M."/>
            <person name="Montefiori M."/>
            <person name="Brummell D."/>
            <person name="Schwinn K."/>
            <person name="Catanach A."/>
            <person name="Fullerton C."/>
            <person name="Li D."/>
            <person name="Meiyalaghan S."/>
            <person name="Nieuwenhuizen N."/>
            <person name="Read N."/>
            <person name="Prakash R."/>
            <person name="Hunter D."/>
            <person name="Zhang H."/>
            <person name="Mckenzie M."/>
            <person name="Knabel M."/>
            <person name="Harris A."/>
            <person name="Allan A."/>
            <person name="Chen A."/>
            <person name="Janssen B."/>
            <person name="Plunkett B."/>
            <person name="Dwamena C."/>
            <person name="Voogd C."/>
            <person name="Leif D."/>
            <person name="Lafferty D."/>
            <person name="Souleyre E."/>
            <person name="Varkonyi-Gasic E."/>
            <person name="Gambi F."/>
            <person name="Hanley J."/>
            <person name="Yao J.-L."/>
            <person name="Cheung J."/>
            <person name="David K."/>
            <person name="Warren B."/>
            <person name="Marsh K."/>
            <person name="Snowden K."/>
            <person name="Lin-Wang K."/>
            <person name="Brian L."/>
            <person name="Martinez-Sanchez M."/>
            <person name="Wang M."/>
            <person name="Ileperuma N."/>
            <person name="Macnee N."/>
            <person name="Campin R."/>
            <person name="Mcatee P."/>
            <person name="Drummond R."/>
            <person name="Espley R."/>
            <person name="Ireland H."/>
            <person name="Wu R."/>
            <person name="Atkinson R."/>
            <person name="Karunairetnam S."/>
            <person name="Bulley S."/>
            <person name="Chunkath S."/>
            <person name="Hanley Z."/>
            <person name="Storey R."/>
            <person name="Thrimawithana A."/>
            <person name="Thomson S."/>
            <person name="David C."/>
            <person name="Testolin R."/>
        </authorList>
    </citation>
    <scope>NUCLEOTIDE SEQUENCE [LARGE SCALE GENOMIC DNA]</scope>
    <source>
        <strain evidence="9">cv. Red5</strain>
        <tissue evidence="8">Young leaf</tissue>
    </source>
</reference>
<evidence type="ECO:0000256" key="7">
    <source>
        <dbReference type="SAM" id="MobiDB-lite"/>
    </source>
</evidence>
<dbReference type="STRING" id="1590841.A0A2R6QZB7"/>
<sequence>MEVGGKESRLVPESVMEAVKRTSTNMEEFRIHFLQFLSLCNTQVLGEMPPLPRAKSLLLLAKATTTLFALRLRCNGVHPDDHAVKSELDRLSLYQDKLEKFIDLSKAPLRPSTTLNTQAATRFIEHSLPALTPEQRQSLRDISKGEGPKIKYVERSAHKKRKYQPGENKSVRTAAQEFLEKAARELLGDNKSGFKGPVLPEASVEDDLSME</sequence>
<keyword evidence="6" id="KW-0238">DNA-binding</keyword>
<dbReference type="GO" id="GO:0000178">
    <property type="term" value="C:exosome (RNase complex)"/>
    <property type="evidence" value="ECO:0007669"/>
    <property type="project" value="TreeGrafter"/>
</dbReference>
<dbReference type="InterPro" id="IPR011082">
    <property type="entry name" value="Exosome-assoc_fac/DNA_repair"/>
</dbReference>
<dbReference type="GO" id="GO:0010468">
    <property type="term" value="P:regulation of gene expression"/>
    <property type="evidence" value="ECO:0007669"/>
    <property type="project" value="TreeGrafter"/>
</dbReference>
<dbReference type="GO" id="GO:0000460">
    <property type="term" value="P:maturation of 5.8S rRNA"/>
    <property type="evidence" value="ECO:0007669"/>
    <property type="project" value="TreeGrafter"/>
</dbReference>
<dbReference type="EMBL" id="NKQK01000011">
    <property type="protein sequence ID" value="PSS17722.1"/>
    <property type="molecule type" value="Genomic_DNA"/>
</dbReference>
<name>A0A2R6QZB7_ACTCC</name>
<dbReference type="Gramene" id="PSS17722">
    <property type="protein sequence ID" value="PSS17722"/>
    <property type="gene ID" value="CEY00_Acc12408"/>
</dbReference>
<comment type="similarity">
    <text evidence="2 6">Belongs to the C1D family.</text>
</comment>
<proteinExistence type="inferred from homology"/>
<gene>
    <name evidence="8" type="ORF">CEY00_Acc12408</name>
</gene>
<evidence type="ECO:0000313" key="8">
    <source>
        <dbReference type="EMBL" id="PSS17722.1"/>
    </source>
</evidence>
<dbReference type="InterPro" id="IPR007146">
    <property type="entry name" value="Sas10/Utp3/C1D"/>
</dbReference>
<comment type="subcellular location">
    <subcellularLocation>
        <location evidence="6">Cytoplasm</location>
    </subcellularLocation>
    <subcellularLocation>
        <location evidence="6">Nucleus</location>
        <location evidence="6">Nucleolus</location>
    </subcellularLocation>
    <subcellularLocation>
        <location evidence="1 6">Nucleus</location>
    </subcellularLocation>
</comment>
<feature type="region of interest" description="Disordered" evidence="7">
    <location>
        <begin position="189"/>
        <end position="211"/>
    </location>
</feature>
<comment type="function">
    <text evidence="6">Plays a role in the recruitment of the exosome to pre-rRNA to mediate the 3'-5' end processing of the 5.8S rRNA.</text>
</comment>
<evidence type="ECO:0000256" key="1">
    <source>
        <dbReference type="ARBA" id="ARBA00004123"/>
    </source>
</evidence>
<dbReference type="GO" id="GO:0005730">
    <property type="term" value="C:nucleolus"/>
    <property type="evidence" value="ECO:0007669"/>
    <property type="project" value="UniProtKB-SubCell"/>
</dbReference>
<dbReference type="FunCoup" id="A0A2R6QZB7">
    <property type="interactions" value="3054"/>
</dbReference>
<comment type="subunit">
    <text evidence="6">Monomer and homodimer.</text>
</comment>
<keyword evidence="6" id="KW-0963">Cytoplasm</keyword>
<dbReference type="OrthoDB" id="1421013at2759"/>
<dbReference type="PANTHER" id="PTHR15341:SF3">
    <property type="entry name" value="NUCLEAR NUCLEIC ACID-BINDING PROTEIN C1D"/>
    <property type="match status" value="1"/>
</dbReference>
<dbReference type="GO" id="GO:0005737">
    <property type="term" value="C:cytoplasm"/>
    <property type="evidence" value="ECO:0007669"/>
    <property type="project" value="UniProtKB-SubCell"/>
</dbReference>